<keyword evidence="4" id="KW-1185">Reference proteome</keyword>
<feature type="region of interest" description="Disordered" evidence="1">
    <location>
        <begin position="747"/>
        <end position="801"/>
    </location>
</feature>
<feature type="compositionally biased region" description="Polar residues" evidence="1">
    <location>
        <begin position="95"/>
        <end position="135"/>
    </location>
</feature>
<dbReference type="STRING" id="1215338.A0A059J1V1"/>
<feature type="region of interest" description="Disordered" evidence="1">
    <location>
        <begin position="419"/>
        <end position="441"/>
    </location>
</feature>
<feature type="compositionally biased region" description="Polar residues" evidence="1">
    <location>
        <begin position="1234"/>
        <end position="1249"/>
    </location>
</feature>
<dbReference type="OMA" id="QSYKCKW"/>
<feature type="compositionally biased region" description="Low complexity" evidence="1">
    <location>
        <begin position="485"/>
        <end position="505"/>
    </location>
</feature>
<protein>
    <recommendedName>
        <fullName evidence="2">C2H2-type domain-containing protein</fullName>
    </recommendedName>
</protein>
<feature type="region of interest" description="Disordered" evidence="1">
    <location>
        <begin position="1"/>
        <end position="71"/>
    </location>
</feature>
<feature type="compositionally biased region" description="Basic and acidic residues" evidence="1">
    <location>
        <begin position="1208"/>
        <end position="1227"/>
    </location>
</feature>
<name>A0A059J1V1_TRIIM</name>
<evidence type="ECO:0000313" key="4">
    <source>
        <dbReference type="Proteomes" id="UP000024533"/>
    </source>
</evidence>
<sequence>MAYNGYGYPQYQHTNSRAQQSQTQYAPPPSQTPKPAAPALQDRSQDYGQQNSGWNGQNMSRQQTSSQQNARNSYWVSPANNTASQPIAYQQQVSYRMSDTNQTTTSAHQYNSQAQSLDRTSTHGMGNYGGESNPNMGVRRDMVNSGARYTASPPQGQAAVIPPVTTSQNPKSYQSNAQSHQSDYMQNPRTVAATAMTALSTAARRNYTQNAPAASTNSYQVSNSAQYDASAGGPIGNPPATNNSSSSNTYQYQTANPGQAMEADTATSNAFNRTSNTSDMSTHSVTSSAEPSPQLQHRVHQTKQVTSRSPTLLQHPNRTSSSSQIRRPAQGFAMNTAIPDHGRPSPALSQSAYSQPTDTSSVTAESPTQNSLPRFVDPTNIYNPYYGKFGTSGVTNTAHATVETDVTSVTGGIEAIQVETEQNSTQPQTQKATPSEVVPNTTVSNVATNALEASIRKEASKGTPKGVSKDAPKKARKKPNRKQKPGTASTSTPPSTQPQTTSTAQEEVNGKEDTATQMQRMLDEMRKKDPDLFKSILAANMGKQESSGQTAPQVPASNLDNTSAKTYFEESSVASSSQLPPPHSSNDPPKKKARNKRATGDTVFLISTPAQKGASPSINNNNISAENTQAERHHQETTLPSTRPTQTENIEAVIPGQVAKPGFIDGLPDLGKFPALRRKRRLKASLVANEPNPGPNSNLGLENEISTVHLSSQPVPAAEAATSVPQPYASLSVEEQRLSLLDNFTKTGNAELPQSPNIHPSSAGDTQLTQEGYPRTTLDAPPPSQEQQSQPAGDEAGKGERMTSFWPDQKRRLLAESACDYISTFPGNDSITPDFISSLIEQNPSYVQLCNMLEGHGYTINKVYFAKHLLKTFPDLGESSNKATKATSEPAVPTSQPSLPDSSFVSSTPADTIQITMPQKSPEVTGLQIGSVPSKSASALPLSREEQRQKSLNLLHISKRRRKSAPQRRSSISASPAPQPREPFPNSKEAMARKRTFAEIVDLSQAISDEDESENGDEVPAQPNPIEVAVEDTMKTSPDVTMEDAINVTPVQRNTPKVLPQCPSEDREIAPSVQKQPVRSREPSPAAQSMPEKPTNTVKHKHADATPRPTGKEDLRRYNGIVKPMNKAKALRRSYYDPRTIARDILIAAGRHPTERPLNYHLLKLKENFQFVDYTSDLETFRWELVDPGGPPPPKIAPEPLLSQPKFHSRDDIISRDETSAGRRFQSERGPSQLRISHTVNADSSSTPSRPMAPTPQKPTFASSLPTRRRPGRPPGAKNKPKAIPSIASKVEVAIPRATPQPSSNKYPIYECCFGGCGAKLHNFEVFRKHVLKLHSQPGEEQAICMWTGCASEETAPRIFSIEGLKQHLDSVHLSPLAWKLGDGPKSVSSGHPCFNPSSCLYDDQGRVVVSKATTNGSTPAIILPTTWRPIRDFNKNHGYDSYKSSALQILRAHSAKQANVGPGLGPGGCILMNERRQGTVVASESVYKILPARIKKSREST</sequence>
<feature type="compositionally biased region" description="Polar residues" evidence="1">
    <location>
        <begin position="747"/>
        <end position="770"/>
    </location>
</feature>
<dbReference type="HOGENOM" id="CLU_254978_0_0_1"/>
<dbReference type="PROSITE" id="PS00028">
    <property type="entry name" value="ZINC_FINGER_C2H2_1"/>
    <property type="match status" value="1"/>
</dbReference>
<dbReference type="InterPro" id="IPR013087">
    <property type="entry name" value="Znf_C2H2_type"/>
</dbReference>
<feature type="region of interest" description="Disordered" evidence="1">
    <location>
        <begin position="1189"/>
        <end position="1284"/>
    </location>
</feature>
<feature type="compositionally biased region" description="Acidic residues" evidence="1">
    <location>
        <begin position="1008"/>
        <end position="1017"/>
    </location>
</feature>
<feature type="compositionally biased region" description="Pro residues" evidence="1">
    <location>
        <begin position="26"/>
        <end position="36"/>
    </location>
</feature>
<feature type="region of interest" description="Disordered" evidence="1">
    <location>
        <begin position="1006"/>
        <end position="1025"/>
    </location>
</feature>
<evidence type="ECO:0000313" key="3">
    <source>
        <dbReference type="EMBL" id="KDB21729.1"/>
    </source>
</evidence>
<feature type="compositionally biased region" description="Polar residues" evidence="1">
    <location>
        <begin position="637"/>
        <end position="647"/>
    </location>
</feature>
<dbReference type="OrthoDB" id="4173589at2759"/>
<feature type="compositionally biased region" description="Basic residues" evidence="1">
    <location>
        <begin position="957"/>
        <end position="966"/>
    </location>
</feature>
<dbReference type="EMBL" id="AOKY01000397">
    <property type="protein sequence ID" value="KDB21729.1"/>
    <property type="molecule type" value="Genomic_DNA"/>
</dbReference>
<feature type="compositionally biased region" description="Polar residues" evidence="1">
    <location>
        <begin position="265"/>
        <end position="295"/>
    </location>
</feature>
<feature type="compositionally biased region" description="Polar residues" evidence="1">
    <location>
        <begin position="11"/>
        <end position="25"/>
    </location>
</feature>
<feature type="compositionally biased region" description="Polar residues" evidence="1">
    <location>
        <begin position="46"/>
        <end position="71"/>
    </location>
</feature>
<feature type="domain" description="C2H2-type" evidence="2">
    <location>
        <begin position="1312"/>
        <end position="1335"/>
    </location>
</feature>
<feature type="compositionally biased region" description="Low complexity" evidence="1">
    <location>
        <begin position="238"/>
        <end position="255"/>
    </location>
</feature>
<feature type="region of interest" description="Disordered" evidence="1">
    <location>
        <begin position="878"/>
        <end position="907"/>
    </location>
</feature>
<feature type="region of interest" description="Disordered" evidence="1">
    <location>
        <begin position="225"/>
        <end position="376"/>
    </location>
</feature>
<comment type="caution">
    <text evidence="3">The sequence shown here is derived from an EMBL/GenBank/DDBJ whole genome shotgun (WGS) entry which is preliminary data.</text>
</comment>
<dbReference type="Proteomes" id="UP000024533">
    <property type="component" value="Unassembled WGS sequence"/>
</dbReference>
<feature type="compositionally biased region" description="Basic residues" evidence="1">
    <location>
        <begin position="474"/>
        <end position="484"/>
    </location>
</feature>
<feature type="compositionally biased region" description="Basic and acidic residues" evidence="1">
    <location>
        <begin position="521"/>
        <end position="532"/>
    </location>
</feature>
<accession>A0A059J1V1</accession>
<evidence type="ECO:0000256" key="1">
    <source>
        <dbReference type="SAM" id="MobiDB-lite"/>
    </source>
</evidence>
<feature type="compositionally biased region" description="Polar residues" evidence="1">
    <location>
        <begin position="967"/>
        <end position="976"/>
    </location>
</feature>
<evidence type="ECO:0000259" key="2">
    <source>
        <dbReference type="PROSITE" id="PS00028"/>
    </source>
</evidence>
<reference evidence="3 4" key="1">
    <citation type="submission" date="2014-02" db="EMBL/GenBank/DDBJ databases">
        <title>The Genome Sequence of Trichophyton interdigitale MR816.</title>
        <authorList>
            <consortium name="The Broad Institute Genomics Platform"/>
            <person name="Cuomo C.A."/>
            <person name="White T.C."/>
            <person name="Graser Y."/>
            <person name="Martinez-Rossi N."/>
            <person name="Heitman J."/>
            <person name="Young S.K."/>
            <person name="Zeng Q."/>
            <person name="Gargeya S."/>
            <person name="Abouelleil A."/>
            <person name="Alvarado L."/>
            <person name="Chapman S.B."/>
            <person name="Gainer-Dewar J."/>
            <person name="Goldberg J."/>
            <person name="Griggs A."/>
            <person name="Gujja S."/>
            <person name="Hansen M."/>
            <person name="Howarth C."/>
            <person name="Imamovic A."/>
            <person name="Larimer J."/>
            <person name="Martinez D."/>
            <person name="Murphy C."/>
            <person name="Pearson M.D."/>
            <person name="Persinoti G."/>
            <person name="Poon T."/>
            <person name="Priest M."/>
            <person name="Roberts A.D."/>
            <person name="Saif S."/>
            <person name="Shea T.D."/>
            <person name="Sykes S.N."/>
            <person name="Wortman J."/>
            <person name="Nusbaum C."/>
            <person name="Birren B."/>
        </authorList>
    </citation>
    <scope>NUCLEOTIDE SEQUENCE [LARGE SCALE GENOMIC DNA]</scope>
    <source>
        <strain evidence="3 4">MR816</strain>
    </source>
</reference>
<feature type="compositionally biased region" description="Polar residues" evidence="1">
    <location>
        <begin position="164"/>
        <end position="183"/>
    </location>
</feature>
<organism evidence="3 4">
    <name type="scientific">Trichophyton interdigitale (strain MR816)</name>
    <dbReference type="NCBI Taxonomy" id="1215338"/>
    <lineage>
        <taxon>Eukaryota</taxon>
        <taxon>Fungi</taxon>
        <taxon>Dikarya</taxon>
        <taxon>Ascomycota</taxon>
        <taxon>Pezizomycotina</taxon>
        <taxon>Eurotiomycetes</taxon>
        <taxon>Eurotiomycetidae</taxon>
        <taxon>Onygenales</taxon>
        <taxon>Arthrodermataceae</taxon>
        <taxon>Trichophyton</taxon>
    </lineage>
</organism>
<feature type="region of interest" description="Disordered" evidence="1">
    <location>
        <begin position="453"/>
        <end position="647"/>
    </location>
</feature>
<feature type="region of interest" description="Disordered" evidence="1">
    <location>
        <begin position="1045"/>
        <end position="1115"/>
    </location>
</feature>
<feature type="region of interest" description="Disordered" evidence="1">
    <location>
        <begin position="934"/>
        <end position="986"/>
    </location>
</feature>
<feature type="compositionally biased region" description="Polar residues" evidence="1">
    <location>
        <begin position="543"/>
        <end position="565"/>
    </location>
</feature>
<gene>
    <name evidence="3" type="ORF">H109_06332</name>
</gene>
<feature type="region of interest" description="Disordered" evidence="1">
    <location>
        <begin position="95"/>
        <end position="183"/>
    </location>
</feature>
<feature type="compositionally biased region" description="Polar residues" evidence="1">
    <location>
        <begin position="302"/>
        <end position="325"/>
    </location>
</feature>
<proteinExistence type="predicted"/>
<feature type="compositionally biased region" description="Polar residues" evidence="1">
    <location>
        <begin position="347"/>
        <end position="372"/>
    </location>
</feature>